<name>K2MLA6_9HYPH</name>
<dbReference type="Proteomes" id="UP000006786">
    <property type="component" value="Unassembled WGS sequence"/>
</dbReference>
<evidence type="ECO:0000256" key="4">
    <source>
        <dbReference type="ARBA" id="ARBA00022692"/>
    </source>
</evidence>
<evidence type="ECO:0000256" key="6">
    <source>
        <dbReference type="ARBA" id="ARBA00023136"/>
    </source>
</evidence>
<keyword evidence="3" id="KW-1003">Cell membrane</keyword>
<gene>
    <name evidence="11" type="ORF">NA2_15087</name>
</gene>
<keyword evidence="12" id="KW-1185">Reference proteome</keyword>
<dbReference type="Pfam" id="PF00893">
    <property type="entry name" value="Multi_Drug_Res"/>
    <property type="match status" value="1"/>
</dbReference>
<feature type="transmembrane region" description="Helical" evidence="10">
    <location>
        <begin position="59"/>
        <end position="78"/>
    </location>
</feature>
<keyword evidence="2" id="KW-0813">Transport</keyword>
<dbReference type="PANTHER" id="PTHR30561">
    <property type="entry name" value="SMR FAMILY PROTON-DEPENDENT DRUG EFFLUX TRANSPORTER SUGE"/>
    <property type="match status" value="1"/>
</dbReference>
<evidence type="ECO:0000256" key="1">
    <source>
        <dbReference type="ARBA" id="ARBA00004651"/>
    </source>
</evidence>
<dbReference type="SUPFAM" id="SSF103481">
    <property type="entry name" value="Multidrug resistance efflux transporter EmrE"/>
    <property type="match status" value="1"/>
</dbReference>
<feature type="transmembrane region" description="Helical" evidence="10">
    <location>
        <begin position="84"/>
        <end position="103"/>
    </location>
</feature>
<dbReference type="GO" id="GO:0005886">
    <property type="term" value="C:plasma membrane"/>
    <property type="evidence" value="ECO:0007669"/>
    <property type="project" value="UniProtKB-SubCell"/>
</dbReference>
<protein>
    <recommendedName>
        <fullName evidence="8">Guanidinium exporter</fullName>
    </recommendedName>
</protein>
<dbReference type="InterPro" id="IPR037185">
    <property type="entry name" value="EmrE-like"/>
</dbReference>
<feature type="transmembrane region" description="Helical" evidence="10">
    <location>
        <begin position="27"/>
        <end position="47"/>
    </location>
</feature>
<evidence type="ECO:0000313" key="12">
    <source>
        <dbReference type="Proteomes" id="UP000006786"/>
    </source>
</evidence>
<dbReference type="OrthoDB" id="9808638at2"/>
<proteinExistence type="inferred from homology"/>
<evidence type="ECO:0000256" key="9">
    <source>
        <dbReference type="RuleBase" id="RU003942"/>
    </source>
</evidence>
<organism evidence="11 12">
    <name type="scientific">Nitratireductor pacificus pht-3B</name>
    <dbReference type="NCBI Taxonomy" id="391937"/>
    <lineage>
        <taxon>Bacteria</taxon>
        <taxon>Pseudomonadati</taxon>
        <taxon>Pseudomonadota</taxon>
        <taxon>Alphaproteobacteria</taxon>
        <taxon>Hyphomicrobiales</taxon>
        <taxon>Phyllobacteriaceae</taxon>
        <taxon>Nitratireductor</taxon>
    </lineage>
</organism>
<dbReference type="eggNOG" id="COG2076">
    <property type="taxonomic scope" value="Bacteria"/>
</dbReference>
<evidence type="ECO:0000256" key="2">
    <source>
        <dbReference type="ARBA" id="ARBA00022448"/>
    </source>
</evidence>
<accession>K2MLA6</accession>
<dbReference type="GO" id="GO:0022857">
    <property type="term" value="F:transmembrane transporter activity"/>
    <property type="evidence" value="ECO:0007669"/>
    <property type="project" value="InterPro"/>
</dbReference>
<dbReference type="PATRIC" id="fig|391937.3.peg.3102"/>
<dbReference type="FunFam" id="1.10.3730.20:FF:000001">
    <property type="entry name" value="Quaternary ammonium compound resistance transporter SugE"/>
    <property type="match status" value="1"/>
</dbReference>
<dbReference type="AlphaFoldDB" id="K2MLA6"/>
<dbReference type="InterPro" id="IPR000390">
    <property type="entry name" value="Small_drug/metabolite_transptr"/>
</dbReference>
<evidence type="ECO:0000256" key="10">
    <source>
        <dbReference type="SAM" id="Phobius"/>
    </source>
</evidence>
<comment type="similarity">
    <text evidence="7">Belongs to the drug/metabolite transporter (DMT) superfamily. Small multidrug resistance (SMR) (TC 2.A.7.1) family. Gdx/SugE subfamily.</text>
</comment>
<keyword evidence="6 10" id="KW-0472">Membrane</keyword>
<dbReference type="InterPro" id="IPR045324">
    <property type="entry name" value="Small_multidrug_res"/>
</dbReference>
<evidence type="ECO:0000256" key="3">
    <source>
        <dbReference type="ARBA" id="ARBA00022475"/>
    </source>
</evidence>
<dbReference type="EMBL" id="AMRM01000017">
    <property type="protein sequence ID" value="EKF18017.1"/>
    <property type="molecule type" value="Genomic_DNA"/>
</dbReference>
<keyword evidence="5 10" id="KW-1133">Transmembrane helix</keyword>
<keyword evidence="4 9" id="KW-0812">Transmembrane</keyword>
<dbReference type="Gene3D" id="1.10.3730.20">
    <property type="match status" value="1"/>
</dbReference>
<dbReference type="PANTHER" id="PTHR30561:SF0">
    <property type="entry name" value="GUANIDINIUM EXPORTER"/>
    <property type="match status" value="1"/>
</dbReference>
<sequence length="106" mass="11004">MAWLYLGVAGLLEVVWASFMKESEGFTRLVPTAIMVVAMIGSFWLLAVAMRSLPLGTAYAIWTGIGAVGALLVGIVVMGEPVTAGRLLSAGLLLAGMIGLKLTSGH</sequence>
<dbReference type="STRING" id="391937.NA2_15087"/>
<comment type="caution">
    <text evidence="11">The sequence shown here is derived from an EMBL/GenBank/DDBJ whole genome shotgun (WGS) entry which is preliminary data.</text>
</comment>
<evidence type="ECO:0000256" key="5">
    <source>
        <dbReference type="ARBA" id="ARBA00022989"/>
    </source>
</evidence>
<dbReference type="RefSeq" id="WP_008597877.1">
    <property type="nucleotide sequence ID" value="NZ_AMRM01000017.1"/>
</dbReference>
<evidence type="ECO:0000256" key="7">
    <source>
        <dbReference type="ARBA" id="ARBA00038151"/>
    </source>
</evidence>
<evidence type="ECO:0000256" key="8">
    <source>
        <dbReference type="ARBA" id="ARBA00039168"/>
    </source>
</evidence>
<dbReference type="GO" id="GO:1990961">
    <property type="term" value="P:xenobiotic detoxification by transmembrane export across the plasma membrane"/>
    <property type="evidence" value="ECO:0007669"/>
    <property type="project" value="UniProtKB-ARBA"/>
</dbReference>
<evidence type="ECO:0000313" key="11">
    <source>
        <dbReference type="EMBL" id="EKF18017.1"/>
    </source>
</evidence>
<reference evidence="11 12" key="1">
    <citation type="journal article" date="2012" name="J. Bacteriol.">
        <title>Genome Sequence of Nitratireductor pacificus Type Strain pht-3B.</title>
        <authorList>
            <person name="Lai Q."/>
            <person name="Li G."/>
            <person name="Shao Z."/>
        </authorList>
    </citation>
    <scope>NUCLEOTIDE SEQUENCE [LARGE SCALE GENOMIC DNA]</scope>
    <source>
        <strain evidence="12">pht-3B</strain>
    </source>
</reference>
<comment type="subcellular location">
    <subcellularLocation>
        <location evidence="1 9">Cell membrane</location>
        <topology evidence="1 9">Multi-pass membrane protein</topology>
    </subcellularLocation>
</comment>